<dbReference type="EMBL" id="CATKSN020000412">
    <property type="protein sequence ID" value="CAI9149571.1"/>
    <property type="molecule type" value="Genomic_DNA"/>
</dbReference>
<evidence type="ECO:0000313" key="1">
    <source>
        <dbReference type="EMBL" id="CAI9149571.1"/>
    </source>
</evidence>
<gene>
    <name evidence="1" type="ORF">MRATA1EN1_LOCUS31189</name>
</gene>
<proteinExistence type="predicted"/>
<organism evidence="1 2">
    <name type="scientific">Rangifer tarandus platyrhynchus</name>
    <name type="common">Svalbard reindeer</name>
    <dbReference type="NCBI Taxonomy" id="3082113"/>
    <lineage>
        <taxon>Eukaryota</taxon>
        <taxon>Metazoa</taxon>
        <taxon>Chordata</taxon>
        <taxon>Craniata</taxon>
        <taxon>Vertebrata</taxon>
        <taxon>Euteleostomi</taxon>
        <taxon>Mammalia</taxon>
        <taxon>Eutheria</taxon>
        <taxon>Laurasiatheria</taxon>
        <taxon>Artiodactyla</taxon>
        <taxon>Ruminantia</taxon>
        <taxon>Pecora</taxon>
        <taxon>Cervidae</taxon>
        <taxon>Odocoileinae</taxon>
        <taxon>Rangifer</taxon>
    </lineage>
</organism>
<reference evidence="1" key="1">
    <citation type="submission" date="2023-04" db="EMBL/GenBank/DDBJ databases">
        <authorList>
            <consortium name="ELIXIR-Norway"/>
        </authorList>
    </citation>
    <scope>NUCLEOTIDE SEQUENCE [LARGE SCALE GENOMIC DNA]</scope>
</reference>
<dbReference type="Proteomes" id="UP001176941">
    <property type="component" value="Unassembled WGS sequence"/>
</dbReference>
<comment type="caution">
    <text evidence="1">The sequence shown here is derived from an EMBL/GenBank/DDBJ whole genome shotgun (WGS) entry which is preliminary data.</text>
</comment>
<accession>A0ABN8XNB5</accession>
<name>A0ABN8XNB5_RANTA</name>
<evidence type="ECO:0000313" key="2">
    <source>
        <dbReference type="Proteomes" id="UP001176941"/>
    </source>
</evidence>
<keyword evidence="2" id="KW-1185">Reference proteome</keyword>
<protein>
    <submittedName>
        <fullName evidence="1">Uncharacterized protein</fullName>
    </submittedName>
</protein>
<sequence length="276" mass="30844">MRLLTAPECCRPDARGNLRKWARFSCWEAGSLSYLCLNMKRSHRIPPERCGRSVKLQGSLKGPPPAAPVRRQNTIHIANYLTHASENGSVHMAIHAIMPTGGQQVTLGNDTLEAAQVRAFTSLNQQSRHEHERQKTRTPGTHICCDAFSGRQQFARSSSASISPLSGITALHRRYEDEVLQRTDADGVNWAVASVSSDIRVLPTTDRPRRRLLRHGAAPPSLETETAHHEVTWKKCEASSRKRFQSVRVVNCFQALGASADRLRKHALRQHVTIKI</sequence>